<accession>A0A4Y2KCS3</accession>
<evidence type="ECO:0000313" key="2">
    <source>
        <dbReference type="Proteomes" id="UP000499080"/>
    </source>
</evidence>
<evidence type="ECO:0000313" key="1">
    <source>
        <dbReference type="EMBL" id="GBM99748.1"/>
    </source>
</evidence>
<sequence length="190" mass="21416">MIIIRLSMEKINVIEKLQMHSIVVAYLNSGKNISNASELKESLLYMGGVRNSKVSVIEINNSNTHYTFQIIQNISTYHSAEATDTGLKVWQYFGIDPGKDISLNEEAVLSSGYNVLSEFSSSQQHTLNTAFSVKPKRPRLDREYAANYFCSDQNCMSSFHTDSNFSNIITVDNITMKKLSLLMIKSNKVL</sequence>
<organism evidence="1 2">
    <name type="scientific">Araneus ventricosus</name>
    <name type="common">Orbweaver spider</name>
    <name type="synonym">Epeira ventricosa</name>
    <dbReference type="NCBI Taxonomy" id="182803"/>
    <lineage>
        <taxon>Eukaryota</taxon>
        <taxon>Metazoa</taxon>
        <taxon>Ecdysozoa</taxon>
        <taxon>Arthropoda</taxon>
        <taxon>Chelicerata</taxon>
        <taxon>Arachnida</taxon>
        <taxon>Araneae</taxon>
        <taxon>Araneomorphae</taxon>
        <taxon>Entelegynae</taxon>
        <taxon>Araneoidea</taxon>
        <taxon>Araneidae</taxon>
        <taxon>Araneus</taxon>
    </lineage>
</organism>
<protein>
    <submittedName>
        <fullName evidence="1">Uncharacterized protein</fullName>
    </submittedName>
</protein>
<dbReference type="Proteomes" id="UP000499080">
    <property type="component" value="Unassembled WGS sequence"/>
</dbReference>
<proteinExistence type="predicted"/>
<name>A0A4Y2KCS3_ARAVE</name>
<reference evidence="1 2" key="1">
    <citation type="journal article" date="2019" name="Sci. Rep.">
        <title>Orb-weaving spider Araneus ventricosus genome elucidates the spidroin gene catalogue.</title>
        <authorList>
            <person name="Kono N."/>
            <person name="Nakamura H."/>
            <person name="Ohtoshi R."/>
            <person name="Moran D.A.P."/>
            <person name="Shinohara A."/>
            <person name="Yoshida Y."/>
            <person name="Fujiwara M."/>
            <person name="Mori M."/>
            <person name="Tomita M."/>
            <person name="Arakawa K."/>
        </authorList>
    </citation>
    <scope>NUCLEOTIDE SEQUENCE [LARGE SCALE GENOMIC DNA]</scope>
</reference>
<gene>
    <name evidence="1" type="ORF">AVEN_106632_1</name>
</gene>
<comment type="caution">
    <text evidence="1">The sequence shown here is derived from an EMBL/GenBank/DDBJ whole genome shotgun (WGS) entry which is preliminary data.</text>
</comment>
<dbReference type="EMBL" id="BGPR01194163">
    <property type="protein sequence ID" value="GBM99748.1"/>
    <property type="molecule type" value="Genomic_DNA"/>
</dbReference>
<keyword evidence="2" id="KW-1185">Reference proteome</keyword>
<dbReference type="AlphaFoldDB" id="A0A4Y2KCS3"/>
<dbReference type="OrthoDB" id="5954275at2759"/>